<keyword evidence="2" id="KW-1185">Reference proteome</keyword>
<sequence>MDIGWWQDGTISQGNLHLISPTTFQNALILLHPMSAFMDSLKLHRAYRFLLHSMLGYLISQPNVLRGL</sequence>
<evidence type="ECO:0000313" key="1">
    <source>
        <dbReference type="EMBL" id="KAK7358861.1"/>
    </source>
</evidence>
<dbReference type="Proteomes" id="UP001367508">
    <property type="component" value="Unassembled WGS sequence"/>
</dbReference>
<accession>A0AAN9MQQ8</accession>
<dbReference type="AlphaFoldDB" id="A0AAN9MQQ8"/>
<evidence type="ECO:0000313" key="2">
    <source>
        <dbReference type="Proteomes" id="UP001367508"/>
    </source>
</evidence>
<protein>
    <submittedName>
        <fullName evidence="1">Uncharacterized protein</fullName>
    </submittedName>
</protein>
<name>A0AAN9MQQ8_CANGL</name>
<gene>
    <name evidence="1" type="ORF">VNO77_00801</name>
</gene>
<proteinExistence type="predicted"/>
<organism evidence="1 2">
    <name type="scientific">Canavalia gladiata</name>
    <name type="common">Sword bean</name>
    <name type="synonym">Dolichos gladiatus</name>
    <dbReference type="NCBI Taxonomy" id="3824"/>
    <lineage>
        <taxon>Eukaryota</taxon>
        <taxon>Viridiplantae</taxon>
        <taxon>Streptophyta</taxon>
        <taxon>Embryophyta</taxon>
        <taxon>Tracheophyta</taxon>
        <taxon>Spermatophyta</taxon>
        <taxon>Magnoliopsida</taxon>
        <taxon>eudicotyledons</taxon>
        <taxon>Gunneridae</taxon>
        <taxon>Pentapetalae</taxon>
        <taxon>rosids</taxon>
        <taxon>fabids</taxon>
        <taxon>Fabales</taxon>
        <taxon>Fabaceae</taxon>
        <taxon>Papilionoideae</taxon>
        <taxon>50 kb inversion clade</taxon>
        <taxon>NPAAA clade</taxon>
        <taxon>indigoferoid/millettioid clade</taxon>
        <taxon>Phaseoleae</taxon>
        <taxon>Canavalia</taxon>
    </lineage>
</organism>
<dbReference type="EMBL" id="JAYMYQ010000001">
    <property type="protein sequence ID" value="KAK7358861.1"/>
    <property type="molecule type" value="Genomic_DNA"/>
</dbReference>
<reference evidence="1 2" key="1">
    <citation type="submission" date="2024-01" db="EMBL/GenBank/DDBJ databases">
        <title>The genomes of 5 underutilized Papilionoideae crops provide insights into root nodulation and disease resistanc.</title>
        <authorList>
            <person name="Jiang F."/>
        </authorList>
    </citation>
    <scope>NUCLEOTIDE SEQUENCE [LARGE SCALE GENOMIC DNA]</scope>
    <source>
        <strain evidence="1">LVBAO_FW01</strain>
        <tissue evidence="1">Leaves</tissue>
    </source>
</reference>
<comment type="caution">
    <text evidence="1">The sequence shown here is derived from an EMBL/GenBank/DDBJ whole genome shotgun (WGS) entry which is preliminary data.</text>
</comment>